<keyword evidence="1" id="KW-0732">Signal</keyword>
<evidence type="ECO:0000313" key="5">
    <source>
        <dbReference type="Proteomes" id="UP001515480"/>
    </source>
</evidence>
<dbReference type="SMART" id="SM00254">
    <property type="entry name" value="ShKT"/>
    <property type="match status" value="1"/>
</dbReference>
<feature type="signal peptide" evidence="1">
    <location>
        <begin position="1"/>
        <end position="15"/>
    </location>
</feature>
<dbReference type="InterPro" id="IPR002130">
    <property type="entry name" value="Cyclophilin-type_PPIase_dom"/>
</dbReference>
<dbReference type="InterPro" id="IPR029000">
    <property type="entry name" value="Cyclophilin-like_dom_sf"/>
</dbReference>
<evidence type="ECO:0000313" key="4">
    <source>
        <dbReference type="EMBL" id="KAL1499036.1"/>
    </source>
</evidence>
<evidence type="ECO:0008006" key="6">
    <source>
        <dbReference type="Google" id="ProtNLM"/>
    </source>
</evidence>
<feature type="chain" id="PRO_5044199341" description="Peptidylprolyl isomerase" evidence="1">
    <location>
        <begin position="16"/>
        <end position="239"/>
    </location>
</feature>
<sequence length="239" mass="25870">MVLWVLALAAAAAAAEDCRDEHDGCVQWAQAGECDKNPSFMKTTCAVSCHSCPAPLDPSLTRLGDEEVSLEVEGFGTIKLGFFPNAAPITVKHILSLFRLGCYDTNHIFRVDKGFVAQIQSVSESSVTVPLSDECKREAVKTVPAEFTAVRHVRGTLSMGRMSDPDSGGSSFSMLLGRAAHLDHQYTVFGKVLAGDDVLSKLEQVETRKEGIFVMPKTRITISRAVVSTIEGALHDKEL</sequence>
<dbReference type="PROSITE" id="PS50072">
    <property type="entry name" value="CSA_PPIASE_2"/>
    <property type="match status" value="1"/>
</dbReference>
<feature type="domain" description="PPIase cyclophilin-type" evidence="2">
    <location>
        <begin position="67"/>
        <end position="227"/>
    </location>
</feature>
<dbReference type="EMBL" id="JBGBPQ010000026">
    <property type="protein sequence ID" value="KAL1499036.1"/>
    <property type="molecule type" value="Genomic_DNA"/>
</dbReference>
<keyword evidence="5" id="KW-1185">Reference proteome</keyword>
<reference evidence="4 5" key="1">
    <citation type="journal article" date="2024" name="Science">
        <title>Giant polyketide synthase enzymes in the biosynthesis of giant marine polyether toxins.</title>
        <authorList>
            <person name="Fallon T.R."/>
            <person name="Shende V.V."/>
            <person name="Wierzbicki I.H."/>
            <person name="Pendleton A.L."/>
            <person name="Watervoot N.F."/>
            <person name="Auber R.P."/>
            <person name="Gonzalez D.J."/>
            <person name="Wisecaver J.H."/>
            <person name="Moore B.S."/>
        </authorList>
    </citation>
    <scope>NUCLEOTIDE SEQUENCE [LARGE SCALE GENOMIC DNA]</scope>
    <source>
        <strain evidence="4 5">12B1</strain>
    </source>
</reference>
<dbReference type="Gene3D" id="2.40.100.10">
    <property type="entry name" value="Cyclophilin-like"/>
    <property type="match status" value="1"/>
</dbReference>
<dbReference type="CDD" id="cd00317">
    <property type="entry name" value="cyclophilin"/>
    <property type="match status" value="1"/>
</dbReference>
<proteinExistence type="predicted"/>
<dbReference type="PANTHER" id="PTHR47511">
    <property type="entry name" value="PEPTIDYL-PROLYL CIS-TRANS ISOMERASE CYP23"/>
    <property type="match status" value="1"/>
</dbReference>
<gene>
    <name evidence="4" type="ORF">AB1Y20_013552</name>
</gene>
<dbReference type="SUPFAM" id="SSF50891">
    <property type="entry name" value="Cyclophilin-like"/>
    <property type="match status" value="1"/>
</dbReference>
<dbReference type="InterPro" id="IPR003582">
    <property type="entry name" value="ShKT_dom"/>
</dbReference>
<feature type="domain" description="ShKT" evidence="3">
    <location>
        <begin position="18"/>
        <end position="52"/>
    </location>
</feature>
<dbReference type="PROSITE" id="PS51670">
    <property type="entry name" value="SHKT"/>
    <property type="match status" value="1"/>
</dbReference>
<protein>
    <recommendedName>
        <fullName evidence="6">Peptidylprolyl isomerase</fullName>
    </recommendedName>
</protein>
<accession>A0AB34II69</accession>
<dbReference type="PANTHER" id="PTHR47511:SF1">
    <property type="entry name" value="PEPTIDYL-PROLYL CIS-TRANS ISOMERASE CYP23"/>
    <property type="match status" value="1"/>
</dbReference>
<dbReference type="Pfam" id="PF01549">
    <property type="entry name" value="ShK"/>
    <property type="match status" value="1"/>
</dbReference>
<name>A0AB34II69_PRYPA</name>
<dbReference type="InterPro" id="IPR044233">
    <property type="entry name" value="CYP23-like"/>
</dbReference>
<dbReference type="AlphaFoldDB" id="A0AB34II69"/>
<evidence type="ECO:0000256" key="1">
    <source>
        <dbReference type="SAM" id="SignalP"/>
    </source>
</evidence>
<dbReference type="Pfam" id="PF00160">
    <property type="entry name" value="Pro_isomerase"/>
    <property type="match status" value="1"/>
</dbReference>
<organism evidence="4 5">
    <name type="scientific">Prymnesium parvum</name>
    <name type="common">Toxic golden alga</name>
    <dbReference type="NCBI Taxonomy" id="97485"/>
    <lineage>
        <taxon>Eukaryota</taxon>
        <taxon>Haptista</taxon>
        <taxon>Haptophyta</taxon>
        <taxon>Prymnesiophyceae</taxon>
        <taxon>Prymnesiales</taxon>
        <taxon>Prymnesiaceae</taxon>
        <taxon>Prymnesium</taxon>
    </lineage>
</organism>
<evidence type="ECO:0000259" key="2">
    <source>
        <dbReference type="PROSITE" id="PS50072"/>
    </source>
</evidence>
<comment type="caution">
    <text evidence="4">The sequence shown here is derived from an EMBL/GenBank/DDBJ whole genome shotgun (WGS) entry which is preliminary data.</text>
</comment>
<evidence type="ECO:0000259" key="3">
    <source>
        <dbReference type="PROSITE" id="PS51670"/>
    </source>
</evidence>
<dbReference type="Proteomes" id="UP001515480">
    <property type="component" value="Unassembled WGS sequence"/>
</dbReference>
<dbReference type="GO" id="GO:0003755">
    <property type="term" value="F:peptidyl-prolyl cis-trans isomerase activity"/>
    <property type="evidence" value="ECO:0007669"/>
    <property type="project" value="InterPro"/>
</dbReference>